<dbReference type="AlphaFoldDB" id="A0A445DF71"/>
<dbReference type="EMBL" id="SDMP01000004">
    <property type="protein sequence ID" value="RYR61827.1"/>
    <property type="molecule type" value="Genomic_DNA"/>
</dbReference>
<accession>A0A445DF71</accession>
<gene>
    <name evidence="1" type="ORF">Ahy_A04g019057</name>
</gene>
<keyword evidence="2" id="KW-1185">Reference proteome</keyword>
<protein>
    <submittedName>
        <fullName evidence="1">Uncharacterized protein</fullName>
    </submittedName>
</protein>
<reference evidence="1 2" key="1">
    <citation type="submission" date="2019-01" db="EMBL/GenBank/DDBJ databases">
        <title>Sequencing of cultivated peanut Arachis hypogaea provides insights into genome evolution and oil improvement.</title>
        <authorList>
            <person name="Chen X."/>
        </authorList>
    </citation>
    <scope>NUCLEOTIDE SEQUENCE [LARGE SCALE GENOMIC DNA]</scope>
    <source>
        <strain evidence="2">cv. Fuhuasheng</strain>
        <tissue evidence="1">Leaves</tissue>
    </source>
</reference>
<organism evidence="1 2">
    <name type="scientific">Arachis hypogaea</name>
    <name type="common">Peanut</name>
    <dbReference type="NCBI Taxonomy" id="3818"/>
    <lineage>
        <taxon>Eukaryota</taxon>
        <taxon>Viridiplantae</taxon>
        <taxon>Streptophyta</taxon>
        <taxon>Embryophyta</taxon>
        <taxon>Tracheophyta</taxon>
        <taxon>Spermatophyta</taxon>
        <taxon>Magnoliopsida</taxon>
        <taxon>eudicotyledons</taxon>
        <taxon>Gunneridae</taxon>
        <taxon>Pentapetalae</taxon>
        <taxon>rosids</taxon>
        <taxon>fabids</taxon>
        <taxon>Fabales</taxon>
        <taxon>Fabaceae</taxon>
        <taxon>Papilionoideae</taxon>
        <taxon>50 kb inversion clade</taxon>
        <taxon>dalbergioids sensu lato</taxon>
        <taxon>Dalbergieae</taxon>
        <taxon>Pterocarpus clade</taxon>
        <taxon>Arachis</taxon>
    </lineage>
</organism>
<name>A0A445DF71_ARAHY</name>
<sequence length="65" mass="7755">MQIKYYDTLKELFGADRTTDKWAATLRERIQQLDKDLVDLNDSFENTRFSDINIHYVPFIVSQIN</sequence>
<comment type="caution">
    <text evidence="1">The sequence shown here is derived from an EMBL/GenBank/DDBJ whole genome shotgun (WGS) entry which is preliminary data.</text>
</comment>
<dbReference type="Proteomes" id="UP000289738">
    <property type="component" value="Chromosome A04"/>
</dbReference>
<evidence type="ECO:0000313" key="2">
    <source>
        <dbReference type="Proteomes" id="UP000289738"/>
    </source>
</evidence>
<evidence type="ECO:0000313" key="1">
    <source>
        <dbReference type="EMBL" id="RYR61827.1"/>
    </source>
</evidence>
<proteinExistence type="predicted"/>